<dbReference type="AlphaFoldDB" id="A0A914M777"/>
<organism evidence="4 5">
    <name type="scientific">Meloidogyne incognita</name>
    <name type="common">Southern root-knot nematode worm</name>
    <name type="synonym">Oxyuris incognita</name>
    <dbReference type="NCBI Taxonomy" id="6306"/>
    <lineage>
        <taxon>Eukaryota</taxon>
        <taxon>Metazoa</taxon>
        <taxon>Ecdysozoa</taxon>
        <taxon>Nematoda</taxon>
        <taxon>Chromadorea</taxon>
        <taxon>Rhabditida</taxon>
        <taxon>Tylenchina</taxon>
        <taxon>Tylenchomorpha</taxon>
        <taxon>Tylenchoidea</taxon>
        <taxon>Meloidogynidae</taxon>
        <taxon>Meloidogyninae</taxon>
        <taxon>Meloidogyne</taxon>
        <taxon>Meloidogyne incognita group</taxon>
    </lineage>
</organism>
<accession>A0A914M777</accession>
<name>A0A914M777_MELIC</name>
<dbReference type="GO" id="GO:0016579">
    <property type="term" value="P:protein deubiquitination"/>
    <property type="evidence" value="ECO:0007669"/>
    <property type="project" value="InterPro"/>
</dbReference>
<protein>
    <recommendedName>
        <fullName evidence="2">ubiquitinyl hydrolase 1</fullName>
        <ecNumber evidence="2">3.4.19.12</ecNumber>
    </recommendedName>
</protein>
<dbReference type="InterPro" id="IPR038765">
    <property type="entry name" value="Papain-like_cys_pep_sf"/>
</dbReference>
<evidence type="ECO:0000313" key="4">
    <source>
        <dbReference type="Proteomes" id="UP000887563"/>
    </source>
</evidence>
<evidence type="ECO:0000256" key="2">
    <source>
        <dbReference type="ARBA" id="ARBA00012759"/>
    </source>
</evidence>
<dbReference type="WBParaSite" id="Minc3s01080g20519">
    <property type="protein sequence ID" value="Minc3s01080g20519"/>
    <property type="gene ID" value="Minc3s01080g20519"/>
</dbReference>
<dbReference type="GO" id="GO:0004843">
    <property type="term" value="F:cysteine-type deubiquitinase activity"/>
    <property type="evidence" value="ECO:0007669"/>
    <property type="project" value="UniProtKB-EC"/>
</dbReference>
<keyword evidence="4" id="KW-1185">Reference proteome</keyword>
<dbReference type="Pfam" id="PF00443">
    <property type="entry name" value="UCH"/>
    <property type="match status" value="1"/>
</dbReference>
<evidence type="ECO:0000256" key="1">
    <source>
        <dbReference type="ARBA" id="ARBA00000707"/>
    </source>
</evidence>
<dbReference type="CDD" id="cd02257">
    <property type="entry name" value="Peptidase_C19"/>
    <property type="match status" value="1"/>
</dbReference>
<dbReference type="InterPro" id="IPR050185">
    <property type="entry name" value="Ub_carboxyl-term_hydrolase"/>
</dbReference>
<reference evidence="5" key="1">
    <citation type="submission" date="2022-11" db="UniProtKB">
        <authorList>
            <consortium name="WormBaseParasite"/>
        </authorList>
    </citation>
    <scope>IDENTIFICATION</scope>
</reference>
<dbReference type="Proteomes" id="UP000887563">
    <property type="component" value="Unplaced"/>
</dbReference>
<evidence type="ECO:0000259" key="3">
    <source>
        <dbReference type="Pfam" id="PF00443"/>
    </source>
</evidence>
<comment type="catalytic activity">
    <reaction evidence="1">
        <text>Thiol-dependent hydrolysis of ester, thioester, amide, peptide and isopeptide bonds formed by the C-terminal Gly of ubiquitin (a 76-residue protein attached to proteins as an intracellular targeting signal).</text>
        <dbReference type="EC" id="3.4.19.12"/>
    </reaction>
</comment>
<feature type="domain" description="Peptidase C19 ubiquitin carboxyl-terminal hydrolase" evidence="3">
    <location>
        <begin position="70"/>
        <end position="173"/>
    </location>
</feature>
<proteinExistence type="predicted"/>
<dbReference type="PANTHER" id="PTHR21646">
    <property type="entry name" value="UBIQUITIN CARBOXYL-TERMINAL HYDROLASE"/>
    <property type="match status" value="1"/>
</dbReference>
<dbReference type="Gene3D" id="3.90.70.10">
    <property type="entry name" value="Cysteine proteinases"/>
    <property type="match status" value="1"/>
</dbReference>
<dbReference type="EC" id="3.4.19.12" evidence="2"/>
<evidence type="ECO:0000313" key="5">
    <source>
        <dbReference type="WBParaSite" id="Minc3s01080g20519"/>
    </source>
</evidence>
<dbReference type="SUPFAM" id="SSF54001">
    <property type="entry name" value="Cysteine proteinases"/>
    <property type="match status" value="1"/>
</dbReference>
<dbReference type="PANTHER" id="PTHR21646:SF91">
    <property type="entry name" value="USP DOMAIN-CONTAINING PROTEIN"/>
    <property type="match status" value="1"/>
</dbReference>
<dbReference type="InterPro" id="IPR001394">
    <property type="entry name" value="Peptidase_C19_UCH"/>
</dbReference>
<sequence length="184" mass="20760">MIQKPSEVWSDSRNKKIISIIFKKFYIRNRRIRTCVSAIVVTPKNSLGTKGIISASFSALIDIACFGGFSSICPSSFLNVFGEKVNSTLADGKQHDAQEFLIYLLGALHDDTNRLDKRFHFTQNYSGSNLMASAEDYINKSRHVFSSSVNDIFNLLSVSVLQCKSCSIQSARFEELNQIRFYFS</sequence>